<dbReference type="EC" id="2.4.-.-" evidence="16"/>
<dbReference type="SUPFAM" id="SSF51395">
    <property type="entry name" value="FMN-linked oxidoreductases"/>
    <property type="match status" value="1"/>
</dbReference>
<keyword evidence="15 16" id="KW-0961">Cell wall biogenesis/degradation</keyword>
<evidence type="ECO:0000313" key="20">
    <source>
        <dbReference type="Proteomes" id="UP000541444"/>
    </source>
</evidence>
<dbReference type="InterPro" id="IPR029044">
    <property type="entry name" value="Nucleotide-diphossugar_trans"/>
</dbReference>
<name>A0A7J7L8Q7_9MAGN</name>
<dbReference type="InterPro" id="IPR001155">
    <property type="entry name" value="OxRdtase_FMN_N"/>
</dbReference>
<evidence type="ECO:0000256" key="1">
    <source>
        <dbReference type="ARBA" id="ARBA00001917"/>
    </source>
</evidence>
<evidence type="ECO:0000256" key="17">
    <source>
        <dbReference type="SAM" id="MobiDB-lite"/>
    </source>
</evidence>
<evidence type="ECO:0000256" key="9">
    <source>
        <dbReference type="ARBA" id="ARBA00022857"/>
    </source>
</evidence>
<keyword evidence="11 16" id="KW-1133">Transmembrane helix</keyword>
<comment type="similarity">
    <text evidence="3">Belongs to the NADH:flavin oxidoreductase/NADH oxidase family.</text>
</comment>
<keyword evidence="12 16" id="KW-0333">Golgi apparatus</keyword>
<dbReference type="PANTHER" id="PTHR22893">
    <property type="entry name" value="NADH OXIDOREDUCTASE-RELATED"/>
    <property type="match status" value="1"/>
</dbReference>
<evidence type="ECO:0000256" key="3">
    <source>
        <dbReference type="ARBA" id="ARBA00005979"/>
    </source>
</evidence>
<keyword evidence="9" id="KW-0521">NADP</keyword>
<dbReference type="GO" id="GO:0016491">
    <property type="term" value="F:oxidoreductase activity"/>
    <property type="evidence" value="ECO:0007669"/>
    <property type="project" value="InterPro"/>
</dbReference>
<evidence type="ECO:0000256" key="10">
    <source>
        <dbReference type="ARBA" id="ARBA00022968"/>
    </source>
</evidence>
<dbReference type="SUPFAM" id="SSF53448">
    <property type="entry name" value="Nucleotide-diphospho-sugar transferases"/>
    <property type="match status" value="1"/>
</dbReference>
<comment type="cofactor">
    <cofactor evidence="1">
        <name>FMN</name>
        <dbReference type="ChEBI" id="CHEBI:58210"/>
    </cofactor>
</comment>
<proteinExistence type="inferred from homology"/>
<accession>A0A7J7L8Q7</accession>
<gene>
    <name evidence="19" type="ORF">GIB67_023086</name>
</gene>
<dbReference type="Pfam" id="PF00724">
    <property type="entry name" value="Oxidored_FMN"/>
    <property type="match status" value="1"/>
</dbReference>
<keyword evidence="6" id="KW-0288">FMN</keyword>
<comment type="similarity">
    <text evidence="4 16">Belongs to the glycosyltransferase 43 family.</text>
</comment>
<dbReference type="Gene3D" id="3.20.20.70">
    <property type="entry name" value="Aldolase class I"/>
    <property type="match status" value="1"/>
</dbReference>
<keyword evidence="20" id="KW-1185">Reference proteome</keyword>
<dbReference type="InterPro" id="IPR005027">
    <property type="entry name" value="Glyco_trans_43"/>
</dbReference>
<dbReference type="PANTHER" id="PTHR22893:SF91">
    <property type="entry name" value="NADPH DEHYDROGENASE 2-RELATED"/>
    <property type="match status" value="1"/>
</dbReference>
<evidence type="ECO:0000256" key="6">
    <source>
        <dbReference type="ARBA" id="ARBA00022643"/>
    </source>
</evidence>
<dbReference type="InterPro" id="IPR013785">
    <property type="entry name" value="Aldolase_TIM"/>
</dbReference>
<sequence length="255" mass="29420">MYRHLVCRKNSTNVKDKGVQQRNTALEHIGRHKLGGIVYFADDNNIYSLELFESLREIKYFQSKFHIVTLLFCCKLMIFIWVFFRVVLAPLTRQRSYNNIPQPHAILYSSRIDAKEFTPPRRLRNDEISQIVQDFRLAARNAIEAGFDGVEIHKANGYLIEQFMKDRVNDRTDNYGGSLENRCRFGLEILEAVVNEVGADKSRNQNSPFTDFMEAGDSNPMVSSKPQLPKRFELNAPPNKYAQRGDTDEPTISPP</sequence>
<keyword evidence="13 16" id="KW-0472">Membrane</keyword>
<dbReference type="Pfam" id="PF03360">
    <property type="entry name" value="Glyco_transf_43"/>
    <property type="match status" value="1"/>
</dbReference>
<comment type="subcellular location">
    <subcellularLocation>
        <location evidence="2 16">Golgi apparatus membrane</location>
        <topology evidence="2 16">Single-pass type II membrane protein</topology>
    </subcellularLocation>
</comment>
<evidence type="ECO:0000256" key="5">
    <source>
        <dbReference type="ARBA" id="ARBA00022630"/>
    </source>
</evidence>
<comment type="caution">
    <text evidence="19">The sequence shown here is derived from an EMBL/GenBank/DDBJ whole genome shotgun (WGS) entry which is preliminary data.</text>
</comment>
<keyword evidence="8 16" id="KW-0812">Transmembrane</keyword>
<comment type="function">
    <text evidence="16">Involved in the synthesis of glucuronoxylan hemicellulose in secondary cell walls.</text>
</comment>
<protein>
    <recommendedName>
        <fullName evidence="16">Glycosyltransferases</fullName>
        <ecNumber evidence="16">2.4.-.-</ecNumber>
    </recommendedName>
</protein>
<evidence type="ECO:0000256" key="8">
    <source>
        <dbReference type="ARBA" id="ARBA00022692"/>
    </source>
</evidence>
<organism evidence="19 20">
    <name type="scientific">Kingdonia uniflora</name>
    <dbReference type="NCBI Taxonomy" id="39325"/>
    <lineage>
        <taxon>Eukaryota</taxon>
        <taxon>Viridiplantae</taxon>
        <taxon>Streptophyta</taxon>
        <taxon>Embryophyta</taxon>
        <taxon>Tracheophyta</taxon>
        <taxon>Spermatophyta</taxon>
        <taxon>Magnoliopsida</taxon>
        <taxon>Ranunculales</taxon>
        <taxon>Circaeasteraceae</taxon>
        <taxon>Kingdonia</taxon>
    </lineage>
</organism>
<dbReference type="InterPro" id="IPR045247">
    <property type="entry name" value="Oye-like"/>
</dbReference>
<dbReference type="GO" id="GO:0071555">
    <property type="term" value="P:cell wall organization"/>
    <property type="evidence" value="ECO:0007669"/>
    <property type="project" value="UniProtKB-KW"/>
</dbReference>
<keyword evidence="14" id="KW-0325">Glycoprotein</keyword>
<keyword evidence="10 16" id="KW-0735">Signal-anchor</keyword>
<evidence type="ECO:0000256" key="15">
    <source>
        <dbReference type="ARBA" id="ARBA00023316"/>
    </source>
</evidence>
<dbReference type="GO" id="GO:0000139">
    <property type="term" value="C:Golgi membrane"/>
    <property type="evidence" value="ECO:0007669"/>
    <property type="project" value="UniProtKB-SubCell"/>
</dbReference>
<feature type="domain" description="NADH:flavin oxidoreductase/NADH oxidase N-terminal" evidence="18">
    <location>
        <begin position="111"/>
        <end position="217"/>
    </location>
</feature>
<dbReference type="GO" id="GO:0010181">
    <property type="term" value="F:FMN binding"/>
    <property type="evidence" value="ECO:0007669"/>
    <property type="project" value="InterPro"/>
</dbReference>
<feature type="region of interest" description="Disordered" evidence="17">
    <location>
        <begin position="201"/>
        <end position="255"/>
    </location>
</feature>
<dbReference type="Gene3D" id="3.90.550.10">
    <property type="entry name" value="Spore Coat Polysaccharide Biosynthesis Protein SpsA, Chain A"/>
    <property type="match status" value="1"/>
</dbReference>
<evidence type="ECO:0000256" key="16">
    <source>
        <dbReference type="RuleBase" id="RU363127"/>
    </source>
</evidence>
<dbReference type="OrthoDB" id="1663137at2759"/>
<evidence type="ECO:0000256" key="14">
    <source>
        <dbReference type="ARBA" id="ARBA00023180"/>
    </source>
</evidence>
<dbReference type="AlphaFoldDB" id="A0A7J7L8Q7"/>
<feature type="transmembrane region" description="Helical" evidence="16">
    <location>
        <begin position="65"/>
        <end position="84"/>
    </location>
</feature>
<evidence type="ECO:0000256" key="7">
    <source>
        <dbReference type="ARBA" id="ARBA00022679"/>
    </source>
</evidence>
<evidence type="ECO:0000256" key="13">
    <source>
        <dbReference type="ARBA" id="ARBA00023136"/>
    </source>
</evidence>
<evidence type="ECO:0000313" key="19">
    <source>
        <dbReference type="EMBL" id="KAF6138962.1"/>
    </source>
</evidence>
<evidence type="ECO:0000259" key="18">
    <source>
        <dbReference type="Pfam" id="PF00724"/>
    </source>
</evidence>
<evidence type="ECO:0000256" key="4">
    <source>
        <dbReference type="ARBA" id="ARBA00007706"/>
    </source>
</evidence>
<evidence type="ECO:0000256" key="2">
    <source>
        <dbReference type="ARBA" id="ARBA00004323"/>
    </source>
</evidence>
<evidence type="ECO:0000256" key="12">
    <source>
        <dbReference type="ARBA" id="ARBA00023034"/>
    </source>
</evidence>
<keyword evidence="7 16" id="KW-0808">Transferase</keyword>
<dbReference type="EMBL" id="JACGCM010002536">
    <property type="protein sequence ID" value="KAF6138962.1"/>
    <property type="molecule type" value="Genomic_DNA"/>
</dbReference>
<dbReference type="GO" id="GO:0015018">
    <property type="term" value="F:galactosylgalactosylxylosylprotein 3-beta-glucuronosyltransferase activity"/>
    <property type="evidence" value="ECO:0007669"/>
    <property type="project" value="InterPro"/>
</dbReference>
<reference evidence="19 20" key="1">
    <citation type="journal article" date="2020" name="IScience">
        <title>Genome Sequencing of the Endangered Kingdonia uniflora (Circaeasteraceae, Ranunculales) Reveals Potential Mechanisms of Evolutionary Specialization.</title>
        <authorList>
            <person name="Sun Y."/>
            <person name="Deng T."/>
            <person name="Zhang A."/>
            <person name="Moore M.J."/>
            <person name="Landis J.B."/>
            <person name="Lin N."/>
            <person name="Zhang H."/>
            <person name="Zhang X."/>
            <person name="Huang J."/>
            <person name="Zhang X."/>
            <person name="Sun H."/>
            <person name="Wang H."/>
        </authorList>
    </citation>
    <scope>NUCLEOTIDE SEQUENCE [LARGE SCALE GENOMIC DNA]</scope>
    <source>
        <strain evidence="19">TB1705</strain>
        <tissue evidence="19">Leaf</tissue>
    </source>
</reference>
<evidence type="ECO:0000256" key="11">
    <source>
        <dbReference type="ARBA" id="ARBA00022989"/>
    </source>
</evidence>
<dbReference type="Proteomes" id="UP000541444">
    <property type="component" value="Unassembled WGS sequence"/>
</dbReference>
<keyword evidence="5" id="KW-0285">Flavoprotein</keyword>